<dbReference type="Gene3D" id="2.130.10.30">
    <property type="entry name" value="Regulator of chromosome condensation 1/beta-lactamase-inhibitor protein II"/>
    <property type="match status" value="2"/>
</dbReference>
<dbReference type="PRINTS" id="PR00633">
    <property type="entry name" value="RCCNDNSATION"/>
</dbReference>
<evidence type="ECO:0000313" key="1">
    <source>
        <dbReference type="EMBL" id="CAB4827002.1"/>
    </source>
</evidence>
<reference evidence="1" key="1">
    <citation type="submission" date="2020-05" db="EMBL/GenBank/DDBJ databases">
        <authorList>
            <person name="Chiriac C."/>
            <person name="Salcher M."/>
            <person name="Ghai R."/>
            <person name="Kavagutti S V."/>
        </authorList>
    </citation>
    <scope>NUCLEOTIDE SEQUENCE</scope>
</reference>
<dbReference type="InterPro" id="IPR000408">
    <property type="entry name" value="Reg_chr_condens"/>
</dbReference>
<gene>
    <name evidence="1" type="ORF">UFOPK3046_02091</name>
</gene>
<dbReference type="AlphaFoldDB" id="A0A6J7A2H0"/>
<dbReference type="InterPro" id="IPR009091">
    <property type="entry name" value="RCC1/BLIP-II"/>
</dbReference>
<dbReference type="EMBL" id="CAFAAQ010000294">
    <property type="protein sequence ID" value="CAB4827002.1"/>
    <property type="molecule type" value="Genomic_DNA"/>
</dbReference>
<dbReference type="SUPFAM" id="SSF50985">
    <property type="entry name" value="RCC1/BLIP-II"/>
    <property type="match status" value="1"/>
</dbReference>
<dbReference type="InterPro" id="IPR051553">
    <property type="entry name" value="Ran_GTPase-activating"/>
</dbReference>
<dbReference type="GO" id="GO:0005737">
    <property type="term" value="C:cytoplasm"/>
    <property type="evidence" value="ECO:0007669"/>
    <property type="project" value="TreeGrafter"/>
</dbReference>
<dbReference type="PANTHER" id="PTHR45982">
    <property type="entry name" value="REGULATOR OF CHROMOSOME CONDENSATION"/>
    <property type="match status" value="1"/>
</dbReference>
<dbReference type="Pfam" id="PF13540">
    <property type="entry name" value="RCC1_2"/>
    <property type="match status" value="4"/>
</dbReference>
<proteinExistence type="predicted"/>
<name>A0A6J7A2H0_9ZZZZ</name>
<sequence>MLTGAVAVTAGEAHTCALINTGSVSCWGASNNGQLGRGTFLDENVAGSVVGLTNATSVVAGGSFTCANRATGLPVCWGDNFYGQLGNGVFLPPPPVEGDPPPEPRLANTPQAVISLTAVSSITSGGEHACGIAGAGAAACWGRNSSGQLGDGTAVNNSTPQAVVGLIGLAQIVAGDDHTCALRTNGAALCWGDNSSGQLGTGDNVASLEPVSVTAL</sequence>
<organism evidence="1">
    <name type="scientific">freshwater metagenome</name>
    <dbReference type="NCBI Taxonomy" id="449393"/>
    <lineage>
        <taxon>unclassified sequences</taxon>
        <taxon>metagenomes</taxon>
        <taxon>ecological metagenomes</taxon>
    </lineage>
</organism>
<accession>A0A6J7A2H0</accession>
<dbReference type="PANTHER" id="PTHR45982:SF1">
    <property type="entry name" value="REGULATOR OF CHROMOSOME CONDENSATION"/>
    <property type="match status" value="1"/>
</dbReference>
<protein>
    <submittedName>
        <fullName evidence="1">Unannotated protein</fullName>
    </submittedName>
</protein>
<dbReference type="PROSITE" id="PS50012">
    <property type="entry name" value="RCC1_3"/>
    <property type="match status" value="3"/>
</dbReference>
<dbReference type="GO" id="GO:0005085">
    <property type="term" value="F:guanyl-nucleotide exchange factor activity"/>
    <property type="evidence" value="ECO:0007669"/>
    <property type="project" value="TreeGrafter"/>
</dbReference>